<evidence type="ECO:0000256" key="4">
    <source>
        <dbReference type="ARBA" id="ARBA00023027"/>
    </source>
</evidence>
<evidence type="ECO:0000313" key="7">
    <source>
        <dbReference type="EMBL" id="EES52211.1"/>
    </source>
</evidence>
<dbReference type="PANTHER" id="PTHR35330:SF1">
    <property type="entry name" value="SIROHEME BIOSYNTHESIS PROTEIN MET8"/>
    <property type="match status" value="1"/>
</dbReference>
<accession>C6HYC6</accession>
<gene>
    <name evidence="7" type="ORF">UBAL3_94240003</name>
</gene>
<evidence type="ECO:0000256" key="1">
    <source>
        <dbReference type="ARBA" id="ARBA00005010"/>
    </source>
</evidence>
<evidence type="ECO:0000313" key="8">
    <source>
        <dbReference type="Proteomes" id="UP000009374"/>
    </source>
</evidence>
<dbReference type="GO" id="GO:0019354">
    <property type="term" value="P:siroheme biosynthetic process"/>
    <property type="evidence" value="ECO:0007669"/>
    <property type="project" value="UniProtKB-UniPathway"/>
</dbReference>
<keyword evidence="5" id="KW-0627">Porphyrin biosynthesis</keyword>
<dbReference type="EMBL" id="GG693878">
    <property type="protein sequence ID" value="EES52211.1"/>
    <property type="molecule type" value="Genomic_DNA"/>
</dbReference>
<dbReference type="EC" id="1.3.1.76" evidence="2"/>
<reference evidence="7 8" key="1">
    <citation type="journal article" date="2009" name="Appl. Environ. Microbiol.">
        <title>Community genomic and proteomic analyses of chemoautotrophic iron-oxidizing "Leptospirillum rubarum" (Group II) and "Leptospirillum ferrodiazotrophum" (Group III) bacteria in acid mine drainage biofilms.</title>
        <authorList>
            <person name="Goltsman D.S."/>
            <person name="Denef V.J."/>
            <person name="Singer S.W."/>
            <person name="VerBerkmoes N.C."/>
            <person name="Lefsrud M."/>
            <person name="Mueller R.S."/>
            <person name="Dick G.J."/>
            <person name="Sun C.L."/>
            <person name="Wheeler K.E."/>
            <person name="Zemla A."/>
            <person name="Baker B.J."/>
            <person name="Hauser L."/>
            <person name="Land M."/>
            <person name="Shah M.B."/>
            <person name="Thelen M.P."/>
            <person name="Hettich R.L."/>
            <person name="Banfield J.F."/>
        </authorList>
    </citation>
    <scope>NUCLEOTIDE SEQUENCE [LARGE SCALE GENOMIC DNA]</scope>
</reference>
<dbReference type="Proteomes" id="UP000009374">
    <property type="component" value="Unassembled WGS sequence"/>
</dbReference>
<keyword evidence="3" id="KW-0560">Oxidoreductase</keyword>
<dbReference type="UniPathway" id="UPA00262">
    <property type="reaction ID" value="UER00222"/>
</dbReference>
<evidence type="ECO:0000256" key="3">
    <source>
        <dbReference type="ARBA" id="ARBA00023002"/>
    </source>
</evidence>
<dbReference type="AlphaFoldDB" id="C6HYC6"/>
<proteinExistence type="predicted"/>
<dbReference type="InterPro" id="IPR028161">
    <property type="entry name" value="Met8-like"/>
</dbReference>
<evidence type="ECO:0000256" key="5">
    <source>
        <dbReference type="ARBA" id="ARBA00023244"/>
    </source>
</evidence>
<comment type="catalytic activity">
    <reaction evidence="6">
        <text>precorrin-2 + NAD(+) = sirohydrochlorin + NADH + 2 H(+)</text>
        <dbReference type="Rhea" id="RHEA:15613"/>
        <dbReference type="ChEBI" id="CHEBI:15378"/>
        <dbReference type="ChEBI" id="CHEBI:57540"/>
        <dbReference type="ChEBI" id="CHEBI:57945"/>
        <dbReference type="ChEBI" id="CHEBI:58351"/>
        <dbReference type="ChEBI" id="CHEBI:58827"/>
        <dbReference type="EC" id="1.3.1.76"/>
    </reaction>
</comment>
<dbReference type="Pfam" id="PF13241">
    <property type="entry name" value="NAD_binding_7"/>
    <property type="match status" value="1"/>
</dbReference>
<comment type="pathway">
    <text evidence="1">Porphyrin-containing compound metabolism; siroheme biosynthesis; sirohydrochlorin from precorrin-2: step 1/1.</text>
</comment>
<evidence type="ECO:0000256" key="2">
    <source>
        <dbReference type="ARBA" id="ARBA00012400"/>
    </source>
</evidence>
<keyword evidence="8" id="KW-1185">Reference proteome</keyword>
<name>C6HYC6_9BACT</name>
<dbReference type="InterPro" id="IPR006367">
    <property type="entry name" value="Sirohaem_synthase_N"/>
</dbReference>
<dbReference type="PANTHER" id="PTHR35330">
    <property type="entry name" value="SIROHEME BIOSYNTHESIS PROTEIN MET8"/>
    <property type="match status" value="1"/>
</dbReference>
<dbReference type="GO" id="GO:0043115">
    <property type="term" value="F:precorrin-2 dehydrogenase activity"/>
    <property type="evidence" value="ECO:0007669"/>
    <property type="project" value="UniProtKB-EC"/>
</dbReference>
<sequence length="152" mass="16212">MSAYPLVADLAGDSVLVVGGGAVAARRISRLLEAGARVVLVSPVAVSDLVRLAQDGRIAWIRRRYVEGDEHGFGYVFALTDDPEVNDRIAGRRGSAPTNVATRTSRRRISVPAVRQMDGVTLAVSCQPPDPRRSRMIADLCLSTLSGRLSGA</sequence>
<dbReference type="Gene3D" id="3.40.50.720">
    <property type="entry name" value="NAD(P)-binding Rossmann-like Domain"/>
    <property type="match status" value="1"/>
</dbReference>
<dbReference type="SUPFAM" id="SSF51735">
    <property type="entry name" value="NAD(P)-binding Rossmann-fold domains"/>
    <property type="match status" value="1"/>
</dbReference>
<protein>
    <recommendedName>
        <fullName evidence="2">precorrin-2 dehydrogenase</fullName>
        <ecNumber evidence="2">1.3.1.76</ecNumber>
    </recommendedName>
</protein>
<keyword evidence="4" id="KW-0520">NAD</keyword>
<evidence type="ECO:0000256" key="6">
    <source>
        <dbReference type="ARBA" id="ARBA00047561"/>
    </source>
</evidence>
<dbReference type="InterPro" id="IPR036291">
    <property type="entry name" value="NAD(P)-bd_dom_sf"/>
</dbReference>
<dbReference type="NCBIfam" id="TIGR01470">
    <property type="entry name" value="cysG_Nterm"/>
    <property type="match status" value="1"/>
</dbReference>
<dbReference type="GO" id="GO:0004325">
    <property type="term" value="F:ferrochelatase activity"/>
    <property type="evidence" value="ECO:0007669"/>
    <property type="project" value="InterPro"/>
</dbReference>
<organism evidence="7 8">
    <name type="scientific">Leptospirillum ferrodiazotrophum</name>
    <dbReference type="NCBI Taxonomy" id="412449"/>
    <lineage>
        <taxon>Bacteria</taxon>
        <taxon>Pseudomonadati</taxon>
        <taxon>Nitrospirota</taxon>
        <taxon>Nitrospiria</taxon>
        <taxon>Nitrospirales</taxon>
        <taxon>Nitrospiraceae</taxon>
        <taxon>Leptospirillum</taxon>
    </lineage>
</organism>